<dbReference type="STRING" id="990268.JCM19235_3501"/>
<dbReference type="PANTHER" id="PTHR43821:SF1">
    <property type="entry name" value="NAD(P)H NITROREDUCTASE YDJA-RELATED"/>
    <property type="match status" value="1"/>
</dbReference>
<proteinExistence type="predicted"/>
<organism evidence="2 3">
    <name type="scientific">Vibrio maritimus</name>
    <dbReference type="NCBI Taxonomy" id="990268"/>
    <lineage>
        <taxon>Bacteria</taxon>
        <taxon>Pseudomonadati</taxon>
        <taxon>Pseudomonadota</taxon>
        <taxon>Gammaproteobacteria</taxon>
        <taxon>Vibrionales</taxon>
        <taxon>Vibrionaceae</taxon>
        <taxon>Vibrio</taxon>
    </lineage>
</organism>
<evidence type="ECO:0000313" key="2">
    <source>
        <dbReference type="EMBL" id="GAL20499.1"/>
    </source>
</evidence>
<keyword evidence="3" id="KW-1185">Reference proteome</keyword>
<dbReference type="SUPFAM" id="SSF55469">
    <property type="entry name" value="FMN-dependent nitroreductase-like"/>
    <property type="match status" value="1"/>
</dbReference>
<dbReference type="PANTHER" id="PTHR43821">
    <property type="entry name" value="NAD(P)H NITROREDUCTASE YDJA-RELATED"/>
    <property type="match status" value="1"/>
</dbReference>
<dbReference type="InterPro" id="IPR052530">
    <property type="entry name" value="NAD(P)H_nitroreductase"/>
</dbReference>
<protein>
    <recommendedName>
        <fullName evidence="1">Nitroreductase domain-containing protein</fullName>
    </recommendedName>
</protein>
<dbReference type="GO" id="GO:0016491">
    <property type="term" value="F:oxidoreductase activity"/>
    <property type="evidence" value="ECO:0007669"/>
    <property type="project" value="InterPro"/>
</dbReference>
<evidence type="ECO:0000313" key="3">
    <source>
        <dbReference type="Proteomes" id="UP000029228"/>
    </source>
</evidence>
<sequence>MIANLRDAWLAHDKQVSTAQANRLADYLAKAPSLVLISAQVQDHREVSKQDQLLSAAAACQMTLLAADQLGFGGVWYSTDAIELPGIRQLLGLTEVHVPVGFMVFGTPIEKRTKNRGSVSAHTQVWHGPNQVTHWLDEH</sequence>
<dbReference type="Proteomes" id="UP000029228">
    <property type="component" value="Unassembled WGS sequence"/>
</dbReference>
<dbReference type="OrthoDB" id="9804207at2"/>
<name>A0A090S212_9VIBR</name>
<reference evidence="2 3" key="1">
    <citation type="submission" date="2014-09" db="EMBL/GenBank/DDBJ databases">
        <title>Vibrio maritimus JCM 19235. (C45) whole genome shotgun sequence.</title>
        <authorList>
            <person name="Sawabe T."/>
            <person name="Meirelles P."/>
            <person name="Nakanishi M."/>
            <person name="Sayaka M."/>
            <person name="Hattori M."/>
            <person name="Ohkuma M."/>
        </authorList>
    </citation>
    <scope>NUCLEOTIDE SEQUENCE [LARGE SCALE GENOMIC DNA]</scope>
    <source>
        <strain evidence="3">JCM19235</strain>
    </source>
</reference>
<dbReference type="InterPro" id="IPR029479">
    <property type="entry name" value="Nitroreductase"/>
</dbReference>
<dbReference type="EMBL" id="BBMR01000006">
    <property type="protein sequence ID" value="GAL20499.1"/>
    <property type="molecule type" value="Genomic_DNA"/>
</dbReference>
<comment type="caution">
    <text evidence="2">The sequence shown here is derived from an EMBL/GenBank/DDBJ whole genome shotgun (WGS) entry which is preliminary data.</text>
</comment>
<dbReference type="Pfam" id="PF00881">
    <property type="entry name" value="Nitroreductase"/>
    <property type="match status" value="1"/>
</dbReference>
<dbReference type="AlphaFoldDB" id="A0A090S212"/>
<dbReference type="InterPro" id="IPR000415">
    <property type="entry name" value="Nitroreductase-like"/>
</dbReference>
<dbReference type="Gene3D" id="3.40.109.10">
    <property type="entry name" value="NADH Oxidase"/>
    <property type="match status" value="1"/>
</dbReference>
<accession>A0A090S212</accession>
<gene>
    <name evidence="2" type="ORF">JCM19235_3501</name>
</gene>
<evidence type="ECO:0000259" key="1">
    <source>
        <dbReference type="Pfam" id="PF00881"/>
    </source>
</evidence>
<feature type="domain" description="Nitroreductase" evidence="1">
    <location>
        <begin position="19"/>
        <end position="106"/>
    </location>
</feature>